<feature type="domain" description="Nudix hydrolase" evidence="3">
    <location>
        <begin position="51"/>
        <end position="186"/>
    </location>
</feature>
<dbReference type="AlphaFoldDB" id="A0A8G1ZCP6"/>
<evidence type="ECO:0000256" key="2">
    <source>
        <dbReference type="ARBA" id="ARBA00022801"/>
    </source>
</evidence>
<dbReference type="InterPro" id="IPR020476">
    <property type="entry name" value="Nudix_hydrolase"/>
</dbReference>
<dbReference type="EMBL" id="SEOO01000053">
    <property type="protein sequence ID" value="RYM06987.1"/>
    <property type="molecule type" value="Genomic_DNA"/>
</dbReference>
<evidence type="ECO:0000313" key="4">
    <source>
        <dbReference type="EMBL" id="RYM06987.1"/>
    </source>
</evidence>
<dbReference type="PANTHER" id="PTHR43046:SF2">
    <property type="entry name" value="8-OXO-DGTP DIPHOSPHATASE-RELATED"/>
    <property type="match status" value="1"/>
</dbReference>
<dbReference type="Pfam" id="PF00293">
    <property type="entry name" value="NUDIX"/>
    <property type="match status" value="1"/>
</dbReference>
<accession>A0A8G1ZCP6</accession>
<protein>
    <submittedName>
        <fullName evidence="4">NUDIX domain-containing protein</fullName>
    </submittedName>
</protein>
<comment type="cofactor">
    <cofactor evidence="1">
        <name>Mg(2+)</name>
        <dbReference type="ChEBI" id="CHEBI:18420"/>
    </cofactor>
</comment>
<dbReference type="PROSITE" id="PS51462">
    <property type="entry name" value="NUDIX"/>
    <property type="match status" value="1"/>
</dbReference>
<evidence type="ECO:0000256" key="1">
    <source>
        <dbReference type="ARBA" id="ARBA00001946"/>
    </source>
</evidence>
<dbReference type="Gene3D" id="3.90.79.10">
    <property type="entry name" value="Nucleoside Triphosphate Pyrophosphohydrolase"/>
    <property type="match status" value="1"/>
</dbReference>
<dbReference type="Proteomes" id="UP000291572">
    <property type="component" value="Unassembled WGS sequence"/>
</dbReference>
<evidence type="ECO:0000259" key="3">
    <source>
        <dbReference type="PROSITE" id="PS51462"/>
    </source>
</evidence>
<proteinExistence type="predicted"/>
<name>A0A8G1ZCP6_9SPHN</name>
<comment type="caution">
    <text evidence="4">The sequence shown here is derived from an EMBL/GenBank/DDBJ whole genome shotgun (WGS) entry which is preliminary data.</text>
</comment>
<organism evidence="4 5">
    <name type="scientific">Sphingobium cupriresistens</name>
    <dbReference type="NCBI Taxonomy" id="1132417"/>
    <lineage>
        <taxon>Bacteria</taxon>
        <taxon>Pseudomonadati</taxon>
        <taxon>Pseudomonadota</taxon>
        <taxon>Alphaproteobacteria</taxon>
        <taxon>Sphingomonadales</taxon>
        <taxon>Sphingomonadaceae</taxon>
        <taxon>Sphingobium</taxon>
    </lineage>
</organism>
<evidence type="ECO:0000313" key="5">
    <source>
        <dbReference type="Proteomes" id="UP000291572"/>
    </source>
</evidence>
<reference evidence="4 5" key="1">
    <citation type="submission" date="2019-02" db="EMBL/GenBank/DDBJ databases">
        <authorList>
            <person name="Feng G."/>
        </authorList>
    </citation>
    <scope>NUCLEOTIDE SEQUENCE [LARGE SCALE GENOMIC DNA]</scope>
    <source>
        <strain evidence="4 5">CCTCC AB 2011146</strain>
    </source>
</reference>
<keyword evidence="2" id="KW-0378">Hydrolase</keyword>
<dbReference type="GO" id="GO:0016787">
    <property type="term" value="F:hydrolase activity"/>
    <property type="evidence" value="ECO:0007669"/>
    <property type="project" value="UniProtKB-KW"/>
</dbReference>
<dbReference type="InterPro" id="IPR000086">
    <property type="entry name" value="NUDIX_hydrolase_dom"/>
</dbReference>
<dbReference type="SUPFAM" id="SSF55811">
    <property type="entry name" value="Nudix"/>
    <property type="match status" value="1"/>
</dbReference>
<dbReference type="PRINTS" id="PR00502">
    <property type="entry name" value="NUDIXFAMILY"/>
</dbReference>
<dbReference type="InterPro" id="IPR015797">
    <property type="entry name" value="NUDIX_hydrolase-like_dom_sf"/>
</dbReference>
<dbReference type="PANTHER" id="PTHR43046">
    <property type="entry name" value="GDP-MANNOSE MANNOSYL HYDROLASE"/>
    <property type="match status" value="1"/>
</dbReference>
<gene>
    <name evidence="4" type="ORF">EWH12_19595</name>
</gene>
<sequence length="195" mass="21542">MQTCGHVYFVGDDLMPLRSGSLMACSGQSEIMRFEDSYIGQLRPLVGSRTLIVPGFRALIFDKTDAFLVMRRADTGLWGLPSGSMELGESAAHMIEREVQEETGLHIASSIIYGIASEPGSETHVYPNGHRIQNFSILAAVHDWVGTPVAIDGEAVDLRFVGDIEEIPTDSRVEQEMRCVAAYQQYIQTGMFQLL</sequence>
<dbReference type="OrthoDB" id="9761969at2"/>